<reference evidence="7 8" key="1">
    <citation type="submission" date="2015-10" db="EMBL/GenBank/DDBJ databases">
        <title>Draft genome sequence of Streptomyces corchorusii DSM 40340, type strain for the species Streptomyces corchorusii.</title>
        <authorList>
            <person name="Ruckert C."/>
            <person name="Winkler A."/>
            <person name="Kalinowski J."/>
            <person name="Kampfer P."/>
            <person name="Glaeser S."/>
        </authorList>
    </citation>
    <scope>NUCLEOTIDE SEQUENCE [LARGE SCALE GENOMIC DNA]</scope>
    <source>
        <strain evidence="7 8">DSM 40340</strain>
    </source>
</reference>
<dbReference type="RefSeq" id="WP_059261790.1">
    <property type="nucleotide sequence ID" value="NZ_KQ948351.1"/>
</dbReference>
<dbReference type="GO" id="GO:0006310">
    <property type="term" value="P:DNA recombination"/>
    <property type="evidence" value="ECO:0007669"/>
    <property type="project" value="UniProtKB-KW"/>
</dbReference>
<dbReference type="InterPro" id="IPR011010">
    <property type="entry name" value="DNA_brk_join_enz"/>
</dbReference>
<accession>A0A101QMJ6</accession>
<dbReference type="InterPro" id="IPR002104">
    <property type="entry name" value="Integrase_catalytic"/>
</dbReference>
<evidence type="ECO:0000313" key="8">
    <source>
        <dbReference type="Proteomes" id="UP000053398"/>
    </source>
</evidence>
<dbReference type="EMBL" id="LMWP01000002">
    <property type="protein sequence ID" value="KUN32580.1"/>
    <property type="molecule type" value="Genomic_DNA"/>
</dbReference>
<dbReference type="Pfam" id="PF00589">
    <property type="entry name" value="Phage_integrase"/>
    <property type="match status" value="1"/>
</dbReference>
<feature type="compositionally biased region" description="Acidic residues" evidence="4">
    <location>
        <begin position="527"/>
        <end position="542"/>
    </location>
</feature>
<sequence>MPGARRAGSITKRCECRGEDGKRLGQSCPALRKRSHGTYQLRQELPAAADGTRRIFRRTGYTAVGDAQSDLDKLRAILDLIGDDEHYGHQISDLLAKVQSDRADIPDAGEVKRRLAGGVALSSDMTVGEWLDAWLAAKKTKRRTTSSYESHIRVHLRPGLGHYRLDRLNIGHVQAFFDGIDERNEVIRAENTARREQEARCKWGKPGAPPPDVSARLAVEREKLAAMPPYRYITGPATKQRIRATLRAALNGAIRRQLITFNPAQWVELDSGKRPKARLWTAQNVEYWRRTGEKPSPVMVWTPEQLGHFLDEAEPSRLYAFFHLIAFRGLRRGEGVGQDWLHVDLDAGLITPAKNLIVDNWEVFEDAPKTEESASTIALDSLNVEVLREHRQRQLAERDEWNRRAAEQRAAGKDVPDWQDTGKVFTDIDGSWLHPEKVSDEFRRIVARAGLPPINLRDLRHLAATLVHAGGGDIFAVQKTLRHASGQLTSDTYTELLEDVDRDIAEKAAGLVPRARRSAESAPAGQDQDEAADDGDEPGEAA</sequence>
<feature type="domain" description="Tyr recombinase" evidence="5">
    <location>
        <begin position="296"/>
        <end position="506"/>
    </location>
</feature>
<dbReference type="AlphaFoldDB" id="A0A101QMJ6"/>
<keyword evidence="1 3" id="KW-0238">DNA-binding</keyword>
<name>A0A101QMJ6_STRCK</name>
<evidence type="ECO:0000256" key="2">
    <source>
        <dbReference type="ARBA" id="ARBA00023172"/>
    </source>
</evidence>
<feature type="domain" description="Core-binding (CB)" evidence="6">
    <location>
        <begin position="125"/>
        <end position="254"/>
    </location>
</feature>
<feature type="region of interest" description="Disordered" evidence="4">
    <location>
        <begin position="510"/>
        <end position="542"/>
    </location>
</feature>
<dbReference type="InterPro" id="IPR050090">
    <property type="entry name" value="Tyrosine_recombinase_XerCD"/>
</dbReference>
<dbReference type="PROSITE" id="PS51900">
    <property type="entry name" value="CB"/>
    <property type="match status" value="1"/>
</dbReference>
<dbReference type="Gene3D" id="1.10.443.10">
    <property type="entry name" value="Intergrase catalytic core"/>
    <property type="match status" value="1"/>
</dbReference>
<evidence type="ECO:0000259" key="6">
    <source>
        <dbReference type="PROSITE" id="PS51900"/>
    </source>
</evidence>
<evidence type="ECO:0000313" key="7">
    <source>
        <dbReference type="EMBL" id="KUN32580.1"/>
    </source>
</evidence>
<dbReference type="Proteomes" id="UP000053398">
    <property type="component" value="Unassembled WGS sequence"/>
</dbReference>
<proteinExistence type="predicted"/>
<gene>
    <name evidence="7" type="ORF">AQJ11_03375</name>
</gene>
<dbReference type="SUPFAM" id="SSF56349">
    <property type="entry name" value="DNA breaking-rejoining enzymes"/>
    <property type="match status" value="1"/>
</dbReference>
<dbReference type="PANTHER" id="PTHR30349:SF91">
    <property type="entry name" value="INTA PROTEIN"/>
    <property type="match status" value="1"/>
</dbReference>
<protein>
    <submittedName>
        <fullName evidence="7">Integrase</fullName>
    </submittedName>
</protein>
<evidence type="ECO:0000256" key="3">
    <source>
        <dbReference type="PROSITE-ProRule" id="PRU01248"/>
    </source>
</evidence>
<evidence type="ECO:0000259" key="5">
    <source>
        <dbReference type="PROSITE" id="PS51898"/>
    </source>
</evidence>
<dbReference type="PROSITE" id="PS51898">
    <property type="entry name" value="TYR_RECOMBINASE"/>
    <property type="match status" value="1"/>
</dbReference>
<keyword evidence="8" id="KW-1185">Reference proteome</keyword>
<comment type="caution">
    <text evidence="7">The sequence shown here is derived from an EMBL/GenBank/DDBJ whole genome shotgun (WGS) entry which is preliminary data.</text>
</comment>
<organism evidence="7 8">
    <name type="scientific">Streptomyces corchorusii</name>
    <name type="common">Streptomyces chibaensis</name>
    <dbReference type="NCBI Taxonomy" id="1903"/>
    <lineage>
        <taxon>Bacteria</taxon>
        <taxon>Bacillati</taxon>
        <taxon>Actinomycetota</taxon>
        <taxon>Actinomycetes</taxon>
        <taxon>Kitasatosporales</taxon>
        <taxon>Streptomycetaceae</taxon>
        <taxon>Streptomyces</taxon>
    </lineage>
</organism>
<dbReference type="InterPro" id="IPR044068">
    <property type="entry name" value="CB"/>
</dbReference>
<dbReference type="CDD" id="cd01189">
    <property type="entry name" value="INT_ICEBs1_C_like"/>
    <property type="match status" value="1"/>
</dbReference>
<dbReference type="InterPro" id="IPR010998">
    <property type="entry name" value="Integrase_recombinase_N"/>
</dbReference>
<dbReference type="GO" id="GO:0015074">
    <property type="term" value="P:DNA integration"/>
    <property type="evidence" value="ECO:0007669"/>
    <property type="project" value="InterPro"/>
</dbReference>
<dbReference type="InterPro" id="IPR013762">
    <property type="entry name" value="Integrase-like_cat_sf"/>
</dbReference>
<dbReference type="PANTHER" id="PTHR30349">
    <property type="entry name" value="PHAGE INTEGRASE-RELATED"/>
    <property type="match status" value="1"/>
</dbReference>
<dbReference type="GO" id="GO:0003677">
    <property type="term" value="F:DNA binding"/>
    <property type="evidence" value="ECO:0007669"/>
    <property type="project" value="UniProtKB-UniRule"/>
</dbReference>
<dbReference type="Gene3D" id="1.10.150.130">
    <property type="match status" value="1"/>
</dbReference>
<keyword evidence="2" id="KW-0233">DNA recombination</keyword>
<evidence type="ECO:0000256" key="1">
    <source>
        <dbReference type="ARBA" id="ARBA00023125"/>
    </source>
</evidence>
<evidence type="ECO:0000256" key="4">
    <source>
        <dbReference type="SAM" id="MobiDB-lite"/>
    </source>
</evidence>